<dbReference type="GO" id="GO:0003676">
    <property type="term" value="F:nucleic acid binding"/>
    <property type="evidence" value="ECO:0007669"/>
    <property type="project" value="InterPro"/>
</dbReference>
<feature type="compositionally biased region" description="Acidic residues" evidence="1">
    <location>
        <begin position="176"/>
        <end position="185"/>
    </location>
</feature>
<comment type="caution">
    <text evidence="3">The sequence shown here is derived from an EMBL/GenBank/DDBJ whole genome shotgun (WGS) entry which is preliminary data.</text>
</comment>
<dbReference type="AlphaFoldDB" id="A0A8S1EPL3"/>
<keyword evidence="4" id="KW-1185">Reference proteome</keyword>
<dbReference type="CDD" id="cd16074">
    <property type="entry name" value="OCRE"/>
    <property type="match status" value="1"/>
</dbReference>
<reference evidence="3 4" key="1">
    <citation type="submission" date="2020-04" db="EMBL/GenBank/DDBJ databases">
        <authorList>
            <person name="Laetsch R D."/>
            <person name="Stevens L."/>
            <person name="Kumar S."/>
            <person name="Blaxter L. M."/>
        </authorList>
    </citation>
    <scope>NUCLEOTIDE SEQUENCE [LARGE SCALE GENOMIC DNA]</scope>
</reference>
<gene>
    <name evidence="3" type="ORF">CBOVIS_LOCUS7892</name>
</gene>
<dbReference type="Pfam" id="PF01585">
    <property type="entry name" value="G-patch"/>
    <property type="match status" value="1"/>
</dbReference>
<feature type="compositionally biased region" description="Polar residues" evidence="1">
    <location>
        <begin position="418"/>
        <end position="427"/>
    </location>
</feature>
<evidence type="ECO:0000313" key="4">
    <source>
        <dbReference type="Proteomes" id="UP000494206"/>
    </source>
</evidence>
<feature type="domain" description="G-patch" evidence="2">
    <location>
        <begin position="436"/>
        <end position="482"/>
    </location>
</feature>
<organism evidence="3 4">
    <name type="scientific">Caenorhabditis bovis</name>
    <dbReference type="NCBI Taxonomy" id="2654633"/>
    <lineage>
        <taxon>Eukaryota</taxon>
        <taxon>Metazoa</taxon>
        <taxon>Ecdysozoa</taxon>
        <taxon>Nematoda</taxon>
        <taxon>Chromadorea</taxon>
        <taxon>Rhabditida</taxon>
        <taxon>Rhabditina</taxon>
        <taxon>Rhabditomorpha</taxon>
        <taxon>Rhabditoidea</taxon>
        <taxon>Rhabditidae</taxon>
        <taxon>Peloderinae</taxon>
        <taxon>Caenorhabditis</taxon>
    </lineage>
</organism>
<accession>A0A8S1EPL3</accession>
<dbReference type="PROSITE" id="PS50174">
    <property type="entry name" value="G_PATCH"/>
    <property type="match status" value="1"/>
</dbReference>
<name>A0A8S1EPL3_9PELO</name>
<proteinExistence type="predicted"/>
<protein>
    <recommendedName>
        <fullName evidence="2">G-patch domain-containing protein</fullName>
    </recommendedName>
</protein>
<dbReference type="InterPro" id="IPR041591">
    <property type="entry name" value="OCRE"/>
</dbReference>
<dbReference type="SMART" id="SM00443">
    <property type="entry name" value="G_patch"/>
    <property type="match status" value="1"/>
</dbReference>
<dbReference type="InterPro" id="IPR000467">
    <property type="entry name" value="G_patch_dom"/>
</dbReference>
<evidence type="ECO:0000259" key="2">
    <source>
        <dbReference type="PROSITE" id="PS50174"/>
    </source>
</evidence>
<dbReference type="PANTHER" id="PTHR23106">
    <property type="entry name" value="ANGIOGENIC FACTOR WITH G PATCH AND FHA DOMAINS 1"/>
    <property type="match status" value="1"/>
</dbReference>
<dbReference type="Pfam" id="PF17780">
    <property type="entry name" value="OCRE"/>
    <property type="match status" value="1"/>
</dbReference>
<evidence type="ECO:0000256" key="1">
    <source>
        <dbReference type="SAM" id="MobiDB-lite"/>
    </source>
</evidence>
<dbReference type="Proteomes" id="UP000494206">
    <property type="component" value="Unassembled WGS sequence"/>
</dbReference>
<dbReference type="OrthoDB" id="2538319at2759"/>
<dbReference type="PANTHER" id="PTHR23106:SF24">
    <property type="entry name" value="ANGIOGENIC FACTOR WITH G PATCH AND FHA DOMAINS 1"/>
    <property type="match status" value="1"/>
</dbReference>
<dbReference type="InterPro" id="IPR008984">
    <property type="entry name" value="SMAD_FHA_dom_sf"/>
</dbReference>
<feature type="region of interest" description="Disordered" evidence="1">
    <location>
        <begin position="407"/>
        <end position="428"/>
    </location>
</feature>
<feature type="region of interest" description="Disordered" evidence="1">
    <location>
        <begin position="176"/>
        <end position="202"/>
    </location>
</feature>
<dbReference type="EMBL" id="CADEPM010000005">
    <property type="protein sequence ID" value="CAB3405729.1"/>
    <property type="molecule type" value="Genomic_DNA"/>
</dbReference>
<sequence>MDLFDGGTSIADILRDAANEVLHANIPPGFVYIDEYGQYYSHESGLYYDPNTFLYYHPENMTYYKLNEQIYEYEIVECVQPTKWSSNNYRKRAIEAVGEDEFKKFNQDSVDICEIVFKLIGKILKQEHMENPESQRNISKPVKEITADDIRKKLRKRKRHVKTVFDEASGCFVELETSEDAEENSDEHQKHDADEESDDDKEVLHGDERAIFMKEERFSEAPLIRIIDHQHKLSIVTLSGGYIGSDPDCEVLLYNRLLPERCAEISYNSEIRCFNLAKIDDGCVIQCNSIVVKTDSPVDICHGDVVIISGERLDFHVHFGSNTCPGCEPGLIMSKETDEEITGQAKYISGELARRKNLKKMMRSYGITPDEKLNGPIRKADKKPISGLSYINIERSNDPYGSCAAKPVPESQRKFDIPSSSAKSSEAANIEKPLDRGNIGFKLLKSMGWSEGKGLGKDELGKVEPVATAIKNNRQGLGAPTEKKPKSYKESILEKTRERFNQVYCLRKYAYNY</sequence>
<dbReference type="InterPro" id="IPR053027">
    <property type="entry name" value="AGGF1"/>
</dbReference>
<dbReference type="SUPFAM" id="SSF49879">
    <property type="entry name" value="SMAD/FHA domain"/>
    <property type="match status" value="1"/>
</dbReference>
<evidence type="ECO:0000313" key="3">
    <source>
        <dbReference type="EMBL" id="CAB3405729.1"/>
    </source>
</evidence>